<evidence type="ECO:0000313" key="4">
    <source>
        <dbReference type="Proteomes" id="UP001596296"/>
    </source>
</evidence>
<feature type="domain" description="Mut7-C RNAse" evidence="2">
    <location>
        <begin position="41"/>
        <end position="190"/>
    </location>
</feature>
<dbReference type="Proteomes" id="UP001596296">
    <property type="component" value="Unassembled WGS sequence"/>
</dbReference>
<feature type="compositionally biased region" description="Basic and acidic residues" evidence="1">
    <location>
        <begin position="10"/>
        <end position="32"/>
    </location>
</feature>
<dbReference type="PANTHER" id="PTHR39081:SF1">
    <property type="entry name" value="MUT7-C RNASE DOMAIN-CONTAINING PROTEIN"/>
    <property type="match status" value="1"/>
</dbReference>
<evidence type="ECO:0000256" key="1">
    <source>
        <dbReference type="SAM" id="MobiDB-lite"/>
    </source>
</evidence>
<organism evidence="3 4">
    <name type="scientific">Halopenitus salinus</name>
    <dbReference type="NCBI Taxonomy" id="1198295"/>
    <lineage>
        <taxon>Archaea</taxon>
        <taxon>Methanobacteriati</taxon>
        <taxon>Methanobacteriota</taxon>
        <taxon>Stenosarchaea group</taxon>
        <taxon>Halobacteria</taxon>
        <taxon>Halobacteriales</taxon>
        <taxon>Haloferacaceae</taxon>
        <taxon>Halopenitus</taxon>
    </lineage>
</organism>
<feature type="region of interest" description="Disordered" evidence="1">
    <location>
        <begin position="136"/>
        <end position="167"/>
    </location>
</feature>
<dbReference type="InterPro" id="IPR002782">
    <property type="entry name" value="Mut7-C_RNAse_dom"/>
</dbReference>
<dbReference type="Pfam" id="PF01927">
    <property type="entry name" value="Mut7-C"/>
    <property type="match status" value="1"/>
</dbReference>
<accession>A0ABD5UTP6</accession>
<dbReference type="PANTHER" id="PTHR39081">
    <property type="entry name" value="MUT7-C DOMAIN-CONTAINING PROTEIN"/>
    <property type="match status" value="1"/>
</dbReference>
<keyword evidence="4" id="KW-1185">Reference proteome</keyword>
<evidence type="ECO:0000259" key="2">
    <source>
        <dbReference type="Pfam" id="PF01927"/>
    </source>
</evidence>
<proteinExistence type="predicted"/>
<dbReference type="AlphaFoldDB" id="A0ABD5UTP6"/>
<reference evidence="3 4" key="1">
    <citation type="journal article" date="2019" name="Int. J. Syst. Evol. Microbiol.">
        <title>The Global Catalogue of Microorganisms (GCM) 10K type strain sequencing project: providing services to taxonomists for standard genome sequencing and annotation.</title>
        <authorList>
            <consortium name="The Broad Institute Genomics Platform"/>
            <consortium name="The Broad Institute Genome Sequencing Center for Infectious Disease"/>
            <person name="Wu L."/>
            <person name="Ma J."/>
        </authorList>
    </citation>
    <scope>NUCLEOTIDE SEQUENCE [LARGE SCALE GENOMIC DNA]</scope>
    <source>
        <strain evidence="3 4">SKJ47</strain>
    </source>
</reference>
<gene>
    <name evidence="3" type="ORF">ACFQE9_00665</name>
</gene>
<dbReference type="EMBL" id="JBHSXL010000001">
    <property type="protein sequence ID" value="MFC6891148.1"/>
    <property type="molecule type" value="Genomic_DNA"/>
</dbReference>
<protein>
    <submittedName>
        <fullName evidence="3">Mut7-C RNAse domain-containing protein</fullName>
    </submittedName>
</protein>
<comment type="caution">
    <text evidence="3">The sequence shown here is derived from an EMBL/GenBank/DDBJ whole genome shotgun (WGS) entry which is preliminary data.</text>
</comment>
<feature type="region of interest" description="Disordered" evidence="1">
    <location>
        <begin position="1"/>
        <end position="32"/>
    </location>
</feature>
<name>A0ABD5UTP6_9EURY</name>
<dbReference type="RefSeq" id="WP_379738948.1">
    <property type="nucleotide sequence ID" value="NZ_JBHSVN010000001.1"/>
</dbReference>
<sequence>MTGDSETGTGEERDGDTDRDRGDDTERRRDDEACRSRENARFLLDVMCGRLARYLRFCGYDAAYALDRGVEDDDRILSIVREENRTLITRDVELAERATDAILVTERAVTDQLAELAEEGVDATIADEPRRCGRCNGRLERSENAPADGERSSHVSGDRPDHVPDDRPIWRCRDCGHRFWRGSHWERVAEELANVGNDSDREK</sequence>
<evidence type="ECO:0000313" key="3">
    <source>
        <dbReference type="EMBL" id="MFC6891148.1"/>
    </source>
</evidence>